<reference evidence="1 2" key="1">
    <citation type="submission" date="2021-06" db="EMBL/GenBank/DDBJ databases">
        <title>Caerostris darwini draft genome.</title>
        <authorList>
            <person name="Kono N."/>
            <person name="Arakawa K."/>
        </authorList>
    </citation>
    <scope>NUCLEOTIDE SEQUENCE [LARGE SCALE GENOMIC DNA]</scope>
</reference>
<organism evidence="1 2">
    <name type="scientific">Caerostris darwini</name>
    <dbReference type="NCBI Taxonomy" id="1538125"/>
    <lineage>
        <taxon>Eukaryota</taxon>
        <taxon>Metazoa</taxon>
        <taxon>Ecdysozoa</taxon>
        <taxon>Arthropoda</taxon>
        <taxon>Chelicerata</taxon>
        <taxon>Arachnida</taxon>
        <taxon>Araneae</taxon>
        <taxon>Araneomorphae</taxon>
        <taxon>Entelegynae</taxon>
        <taxon>Araneoidea</taxon>
        <taxon>Araneidae</taxon>
        <taxon>Caerostris</taxon>
    </lineage>
</organism>
<evidence type="ECO:0000313" key="2">
    <source>
        <dbReference type="Proteomes" id="UP001054837"/>
    </source>
</evidence>
<evidence type="ECO:0000313" key="1">
    <source>
        <dbReference type="EMBL" id="GIY04078.1"/>
    </source>
</evidence>
<protein>
    <submittedName>
        <fullName evidence="1">Uncharacterized protein</fullName>
    </submittedName>
</protein>
<name>A0AAV4Q349_9ARAC</name>
<gene>
    <name evidence="1" type="ORF">CDAR_106591</name>
</gene>
<dbReference type="AlphaFoldDB" id="A0AAV4Q349"/>
<comment type="caution">
    <text evidence="1">The sequence shown here is derived from an EMBL/GenBank/DDBJ whole genome shotgun (WGS) entry which is preliminary data.</text>
</comment>
<dbReference type="Proteomes" id="UP001054837">
    <property type="component" value="Unassembled WGS sequence"/>
</dbReference>
<keyword evidence="2" id="KW-1185">Reference proteome</keyword>
<accession>A0AAV4Q349</accession>
<dbReference type="EMBL" id="BPLQ01003890">
    <property type="protein sequence ID" value="GIY04078.1"/>
    <property type="molecule type" value="Genomic_DNA"/>
</dbReference>
<proteinExistence type="predicted"/>
<sequence length="198" mass="23232">MESVSEENEVDVQCTDDHHFVMTCVTKNASTLRTYFYSKYIETKCKNFTRWYVHVSLTTKVSDLDMLNVHMKVQRTDEQEYCVSGRVNCMVFYDPVKEEPCFWQNVARPFMSNSFEPKSYPPVLSVCFKIPREKIHTDELVCKICVRVKNCCSKKKKSKALVSRESLQNLERERCLNSEDESDEARGLDFQRIPLSHI</sequence>